<comment type="caution">
    <text evidence="1">The sequence shown here is derived from an EMBL/GenBank/DDBJ whole genome shotgun (WGS) entry which is preliminary data.</text>
</comment>
<protein>
    <submittedName>
        <fullName evidence="1">Uncharacterized protein</fullName>
    </submittedName>
</protein>
<dbReference type="Proteomes" id="UP000275267">
    <property type="component" value="Unassembled WGS sequence"/>
</dbReference>
<name>A0A3L6TBR7_PANMI</name>
<keyword evidence="2" id="KW-1185">Reference proteome</keyword>
<accession>A0A3L6TBR7</accession>
<dbReference type="AlphaFoldDB" id="A0A3L6TBR7"/>
<evidence type="ECO:0000313" key="1">
    <source>
        <dbReference type="EMBL" id="RLN35681.1"/>
    </source>
</evidence>
<proteinExistence type="predicted"/>
<dbReference type="EMBL" id="PQIB02000002">
    <property type="protein sequence ID" value="RLN35681.1"/>
    <property type="molecule type" value="Genomic_DNA"/>
</dbReference>
<gene>
    <name evidence="1" type="ORF">C2845_PM03G05930</name>
</gene>
<organism evidence="1 2">
    <name type="scientific">Panicum miliaceum</name>
    <name type="common">Proso millet</name>
    <name type="synonym">Broomcorn millet</name>
    <dbReference type="NCBI Taxonomy" id="4540"/>
    <lineage>
        <taxon>Eukaryota</taxon>
        <taxon>Viridiplantae</taxon>
        <taxon>Streptophyta</taxon>
        <taxon>Embryophyta</taxon>
        <taxon>Tracheophyta</taxon>
        <taxon>Spermatophyta</taxon>
        <taxon>Magnoliopsida</taxon>
        <taxon>Liliopsida</taxon>
        <taxon>Poales</taxon>
        <taxon>Poaceae</taxon>
        <taxon>PACMAD clade</taxon>
        <taxon>Panicoideae</taxon>
        <taxon>Panicodae</taxon>
        <taxon>Paniceae</taxon>
        <taxon>Panicinae</taxon>
        <taxon>Panicum</taxon>
        <taxon>Panicum sect. Panicum</taxon>
    </lineage>
</organism>
<evidence type="ECO:0000313" key="2">
    <source>
        <dbReference type="Proteomes" id="UP000275267"/>
    </source>
</evidence>
<sequence>MLSSLIHAMLRDSTCFFAFGVFCLRSSDAIALNGFVIFGRNQRTFRPKKSPLR</sequence>
<reference evidence="2" key="1">
    <citation type="journal article" date="2019" name="Nat. Commun.">
        <title>The genome of broomcorn millet.</title>
        <authorList>
            <person name="Zou C."/>
            <person name="Miki D."/>
            <person name="Li D."/>
            <person name="Tang Q."/>
            <person name="Xiao L."/>
            <person name="Rajput S."/>
            <person name="Deng P."/>
            <person name="Jia W."/>
            <person name="Huang R."/>
            <person name="Zhang M."/>
            <person name="Sun Y."/>
            <person name="Hu J."/>
            <person name="Fu X."/>
            <person name="Schnable P.S."/>
            <person name="Li F."/>
            <person name="Zhang H."/>
            <person name="Feng B."/>
            <person name="Zhu X."/>
            <person name="Liu R."/>
            <person name="Schnable J.C."/>
            <person name="Zhu J.-K."/>
            <person name="Zhang H."/>
        </authorList>
    </citation>
    <scope>NUCLEOTIDE SEQUENCE [LARGE SCALE GENOMIC DNA]</scope>
</reference>